<evidence type="ECO:0000259" key="3">
    <source>
        <dbReference type="PROSITE" id="PS50001"/>
    </source>
</evidence>
<feature type="domain" description="SH2" evidence="3">
    <location>
        <begin position="415"/>
        <end position="524"/>
    </location>
</feature>
<accession>A0AAJ6Z5J4</accession>
<dbReference type="PANTHER" id="PTHR10155:SF0">
    <property type="entry name" value="SUPPRESSOR OF CYTOKINE SIGNALING AT 36E, ISOFORM D"/>
    <property type="match status" value="1"/>
</dbReference>
<proteinExistence type="predicted"/>
<dbReference type="GO" id="GO:0005942">
    <property type="term" value="C:phosphatidylinositol 3-kinase complex"/>
    <property type="evidence" value="ECO:0007669"/>
    <property type="project" value="TreeGrafter"/>
</dbReference>
<dbReference type="GO" id="GO:0046935">
    <property type="term" value="F:1-phosphatidylinositol-3-kinase regulator activity"/>
    <property type="evidence" value="ECO:0007669"/>
    <property type="project" value="TreeGrafter"/>
</dbReference>
<name>A0AAJ6Z5J4_PAPXU</name>
<dbReference type="SUPFAM" id="SSF55550">
    <property type="entry name" value="SH2 domain"/>
    <property type="match status" value="1"/>
</dbReference>
<dbReference type="Gene3D" id="1.10.150.50">
    <property type="entry name" value="Transcription Factor, Ets-1"/>
    <property type="match status" value="1"/>
</dbReference>
<dbReference type="KEGG" id="pxu:106116469"/>
<dbReference type="PANTHER" id="PTHR10155">
    <property type="entry name" value="PHOSPHATIDYLINOSITOL 3-KINASE REGULATORY SUBUNIT"/>
    <property type="match status" value="1"/>
</dbReference>
<dbReference type="InterPro" id="IPR013761">
    <property type="entry name" value="SAM/pointed_sf"/>
</dbReference>
<evidence type="ECO:0000256" key="2">
    <source>
        <dbReference type="PROSITE-ProRule" id="PRU00191"/>
    </source>
</evidence>
<dbReference type="AlphaFoldDB" id="A0AAJ6Z5J4"/>
<reference evidence="4" key="1">
    <citation type="submission" date="2025-08" db="UniProtKB">
        <authorList>
            <consortium name="RefSeq"/>
        </authorList>
    </citation>
    <scope>IDENTIFICATION</scope>
</reference>
<sequence length="531" mass="61845">MEPVNISKKVEEWSHEEVLSVLQRWEMEEFCEFVKEKQLDGKKLLNVTEGILKLWKPKADAKKVLLFVNDLKENPDKYMILPQSKKEIIKVSKETNICPESQYQTVTVRKTREEVNLNTVEEILKKIVPAKSFLYRNQQKRTEKAVTSYLPMDAGTTKKKSFFRLSSYEYPFFDIRLRFSKIENNTDRGYYSVKSNRYCIPKACKKQEIKTKYKSLPSPEPISDNIIEDHFYEDLNYNEMNKINDTKETPSSGQGVQVKPCMVKIQELFQSFKFPFFRKSEEVLPTRKISKEEKDINIYENNDSVLNMYDSIHVMNDDVKVESKEDKHTLPVEEYLEPVQLHQEYCDVRRRHEESLLGYIMNYFENRLRIRRETNDGTHSEDSETDSKECDDKWSTKKTCNMAARPLPVPVENEPFYMNVDRAEAENLLRGQPDGTFVLRPSSQPNHAYTLSVSCGGAVHNVGVRRRADGRLALGFARRGERSFPTVTSLLRHHRRRRLLLVAAGDVIGATTLADTPHYYQTPSSLPVLHV</sequence>
<organism evidence="4">
    <name type="scientific">Papilio xuthus</name>
    <name type="common">Asian swallowtail butterfly</name>
    <dbReference type="NCBI Taxonomy" id="66420"/>
    <lineage>
        <taxon>Eukaryota</taxon>
        <taxon>Metazoa</taxon>
        <taxon>Ecdysozoa</taxon>
        <taxon>Arthropoda</taxon>
        <taxon>Hexapoda</taxon>
        <taxon>Insecta</taxon>
        <taxon>Pterygota</taxon>
        <taxon>Neoptera</taxon>
        <taxon>Endopterygota</taxon>
        <taxon>Lepidoptera</taxon>
        <taxon>Glossata</taxon>
        <taxon>Ditrysia</taxon>
        <taxon>Papilionoidea</taxon>
        <taxon>Papilionidae</taxon>
        <taxon>Papilioninae</taxon>
        <taxon>Papilio</taxon>
    </lineage>
</organism>
<dbReference type="SMART" id="SM00252">
    <property type="entry name" value="SH2"/>
    <property type="match status" value="1"/>
</dbReference>
<dbReference type="SUPFAM" id="SSF47769">
    <property type="entry name" value="SAM/Pointed domain"/>
    <property type="match status" value="1"/>
</dbReference>
<dbReference type="RefSeq" id="XP_013165789.1">
    <property type="nucleotide sequence ID" value="XM_013310335.1"/>
</dbReference>
<dbReference type="Pfam" id="PF00017">
    <property type="entry name" value="SH2"/>
    <property type="match status" value="1"/>
</dbReference>
<keyword evidence="1 2" id="KW-0727">SH2 domain</keyword>
<evidence type="ECO:0000256" key="1">
    <source>
        <dbReference type="ARBA" id="ARBA00022999"/>
    </source>
</evidence>
<dbReference type="Proteomes" id="UP000694872">
    <property type="component" value="Unplaced"/>
</dbReference>
<dbReference type="GeneID" id="106116469"/>
<dbReference type="CDD" id="cd00173">
    <property type="entry name" value="SH2"/>
    <property type="match status" value="1"/>
</dbReference>
<protein>
    <submittedName>
        <fullName evidence="4">Uncharacterized protein LOC106116469</fullName>
    </submittedName>
</protein>
<dbReference type="Gene3D" id="3.30.505.10">
    <property type="entry name" value="SH2 domain"/>
    <property type="match status" value="1"/>
</dbReference>
<evidence type="ECO:0000313" key="4">
    <source>
        <dbReference type="RefSeq" id="XP_013165789.1"/>
    </source>
</evidence>
<gene>
    <name evidence="4" type="primary">LOC106116469</name>
</gene>
<dbReference type="InterPro" id="IPR036860">
    <property type="entry name" value="SH2_dom_sf"/>
</dbReference>
<dbReference type="GO" id="GO:0046854">
    <property type="term" value="P:phosphatidylinositol phosphate biosynthetic process"/>
    <property type="evidence" value="ECO:0007669"/>
    <property type="project" value="TreeGrafter"/>
</dbReference>
<dbReference type="PROSITE" id="PS50001">
    <property type="entry name" value="SH2"/>
    <property type="match status" value="1"/>
</dbReference>
<dbReference type="InterPro" id="IPR000980">
    <property type="entry name" value="SH2"/>
</dbReference>